<keyword evidence="2" id="KW-1185">Reference proteome</keyword>
<name>A0A0J7XFL1_9SPHN</name>
<comment type="caution">
    <text evidence="1">The sequence shown here is derived from an EMBL/GenBank/DDBJ whole genome shotgun (WGS) entry which is preliminary data.</text>
</comment>
<dbReference type="EMBL" id="JACU01000018">
    <property type="protein sequence ID" value="KMS50577.1"/>
    <property type="molecule type" value="Genomic_DNA"/>
</dbReference>
<evidence type="ECO:0000313" key="1">
    <source>
        <dbReference type="EMBL" id="KMS50577.1"/>
    </source>
</evidence>
<gene>
    <name evidence="1" type="ORF">V474_07010</name>
</gene>
<organism evidence="1 2">
    <name type="scientific">Novosphingobium barchaimii LL02</name>
    <dbReference type="NCBI Taxonomy" id="1114963"/>
    <lineage>
        <taxon>Bacteria</taxon>
        <taxon>Pseudomonadati</taxon>
        <taxon>Pseudomonadota</taxon>
        <taxon>Alphaproteobacteria</taxon>
        <taxon>Sphingomonadales</taxon>
        <taxon>Sphingomonadaceae</taxon>
        <taxon>Novosphingobium</taxon>
    </lineage>
</organism>
<dbReference type="PATRIC" id="fig|1114963.3.peg.5055"/>
<sequence>MDSRRLWSVPGSAIHEIVTTNVAFIATKFADWLH</sequence>
<evidence type="ECO:0000313" key="2">
    <source>
        <dbReference type="Proteomes" id="UP000052268"/>
    </source>
</evidence>
<reference evidence="1 2" key="1">
    <citation type="journal article" date="2015" name="G3 (Bethesda)">
        <title>Insights into Ongoing Evolution of the Hexachlorocyclohexane Catabolic Pathway from Comparative Genomics of Ten Sphingomonadaceae Strains.</title>
        <authorList>
            <person name="Pearce S.L."/>
            <person name="Oakeshott J.G."/>
            <person name="Pandey G."/>
        </authorList>
    </citation>
    <scope>NUCLEOTIDE SEQUENCE [LARGE SCALE GENOMIC DNA]</scope>
    <source>
        <strain evidence="1 2">LL02</strain>
    </source>
</reference>
<proteinExistence type="predicted"/>
<accession>A0A0J7XFL1</accession>
<dbReference type="AlphaFoldDB" id="A0A0J7XFL1"/>
<protein>
    <submittedName>
        <fullName evidence="1">Uncharacterized protein</fullName>
    </submittedName>
</protein>
<dbReference type="Proteomes" id="UP000052268">
    <property type="component" value="Unassembled WGS sequence"/>
</dbReference>